<keyword evidence="4 5" id="KW-1015">Disulfide bond</keyword>
<dbReference type="Pfam" id="PF00041">
    <property type="entry name" value="fn3"/>
    <property type="match status" value="3"/>
</dbReference>
<dbReference type="PROSITE" id="PS50835">
    <property type="entry name" value="IG_LIKE"/>
    <property type="match status" value="1"/>
</dbReference>
<dbReference type="InterPro" id="IPR003598">
    <property type="entry name" value="Ig_sub2"/>
</dbReference>
<dbReference type="VEuPathDB" id="VectorBase:ISCP_034995"/>
<dbReference type="VEuPathDB" id="VectorBase:ISCW015638"/>
<dbReference type="CDD" id="cd00063">
    <property type="entry name" value="FN3"/>
    <property type="match status" value="3"/>
</dbReference>
<dbReference type="PROSITE" id="PS00022">
    <property type="entry name" value="EGF_1"/>
    <property type="match status" value="2"/>
</dbReference>
<feature type="domain" description="EGF-like" evidence="9">
    <location>
        <begin position="214"/>
        <end position="250"/>
    </location>
</feature>
<dbReference type="PaxDb" id="6945-B7P4G2"/>
<dbReference type="Gene3D" id="2.170.300.10">
    <property type="entry name" value="Tie2 ligand-binding domain superfamily"/>
    <property type="match status" value="1"/>
</dbReference>
<dbReference type="VEuPathDB" id="VectorBase:ISCP_010904"/>
<dbReference type="EC" id="2.7.10.1" evidence="12"/>
<dbReference type="Gene3D" id="2.60.40.10">
    <property type="entry name" value="Immunoglobulins"/>
    <property type="match status" value="5"/>
</dbReference>
<dbReference type="PROSITE" id="PS50026">
    <property type="entry name" value="EGF_3"/>
    <property type="match status" value="1"/>
</dbReference>
<dbReference type="SUPFAM" id="SSF49265">
    <property type="entry name" value="Fibronectin type III"/>
    <property type="match status" value="2"/>
</dbReference>
<feature type="domain" description="Fibronectin type-III" evidence="11">
    <location>
        <begin position="671"/>
        <end position="764"/>
    </location>
</feature>
<organism>
    <name type="scientific">Ixodes scapularis</name>
    <name type="common">Black-legged tick</name>
    <name type="synonym">Deer tick</name>
    <dbReference type="NCBI Taxonomy" id="6945"/>
    <lineage>
        <taxon>Eukaryota</taxon>
        <taxon>Metazoa</taxon>
        <taxon>Ecdysozoa</taxon>
        <taxon>Arthropoda</taxon>
        <taxon>Chelicerata</taxon>
        <taxon>Arachnida</taxon>
        <taxon>Acari</taxon>
        <taxon>Parasitiformes</taxon>
        <taxon>Ixodida</taxon>
        <taxon>Ixodoidea</taxon>
        <taxon>Ixodidae</taxon>
        <taxon>Ixodinae</taxon>
        <taxon>Ixodes</taxon>
    </lineage>
</organism>
<gene>
    <name evidence="12" type="ORF">IscW_ISCW015638</name>
</gene>
<evidence type="ECO:0000256" key="2">
    <source>
        <dbReference type="ARBA" id="ARBA00022729"/>
    </source>
</evidence>
<dbReference type="SMART" id="SM00408">
    <property type="entry name" value="IGc2"/>
    <property type="match status" value="2"/>
</dbReference>
<feature type="domain" description="Fibronectin type-III" evidence="11">
    <location>
        <begin position="509"/>
        <end position="609"/>
    </location>
</feature>
<dbReference type="AlphaFoldDB" id="B7P4G2"/>
<evidence type="ECO:0000259" key="10">
    <source>
        <dbReference type="PROSITE" id="PS50835"/>
    </source>
</evidence>
<dbReference type="VEuPathDB" id="VectorBase:ISCI015638"/>
<dbReference type="VEuPathDB" id="VectorBase:ISCP_004374"/>
<dbReference type="STRING" id="6945.B7P4G2"/>
<keyword evidence="7" id="KW-1133">Transmembrane helix</keyword>
<keyword evidence="14" id="KW-1185">Reference proteome</keyword>
<feature type="region of interest" description="Disordered" evidence="6">
    <location>
        <begin position="979"/>
        <end position="998"/>
    </location>
</feature>
<dbReference type="InterPro" id="IPR036179">
    <property type="entry name" value="Ig-like_dom_sf"/>
</dbReference>
<evidence type="ECO:0000259" key="9">
    <source>
        <dbReference type="PROSITE" id="PS50026"/>
    </source>
</evidence>
<evidence type="ECO:0000256" key="6">
    <source>
        <dbReference type="SAM" id="MobiDB-lite"/>
    </source>
</evidence>
<evidence type="ECO:0000256" key="5">
    <source>
        <dbReference type="PROSITE-ProRule" id="PRU00076"/>
    </source>
</evidence>
<dbReference type="CDD" id="cd00055">
    <property type="entry name" value="EGF_Lam"/>
    <property type="match status" value="1"/>
</dbReference>
<dbReference type="InterPro" id="IPR000742">
    <property type="entry name" value="EGF"/>
</dbReference>
<dbReference type="EMBL" id="ABJB010118718">
    <property type="status" value="NOT_ANNOTATED_CDS"/>
    <property type="molecule type" value="Genomic_DNA"/>
</dbReference>
<dbReference type="GO" id="GO:0004714">
    <property type="term" value="F:transmembrane receptor protein tyrosine kinase activity"/>
    <property type="evidence" value="ECO:0007669"/>
    <property type="project" value="UniProtKB-EC"/>
</dbReference>
<feature type="signal peptide" evidence="8">
    <location>
        <begin position="1"/>
        <end position="26"/>
    </location>
</feature>
<dbReference type="EMBL" id="ABJB010632786">
    <property type="status" value="NOT_ANNOTATED_CDS"/>
    <property type="molecule type" value="Genomic_DNA"/>
</dbReference>
<dbReference type="HOGENOM" id="CLU_297222_0_0_1"/>
<dbReference type="Proteomes" id="UP000001555">
    <property type="component" value="Unassembled WGS sequence"/>
</dbReference>
<dbReference type="PANTHER" id="PTHR26391">
    <property type="entry name" value="INACTIVE TYROSINE-PROTEIN KINASE 7"/>
    <property type="match status" value="1"/>
</dbReference>
<dbReference type="InParanoid" id="B7P4G2"/>
<keyword evidence="3" id="KW-0677">Repeat</keyword>
<keyword evidence="7" id="KW-0812">Transmembrane</keyword>
<dbReference type="InterPro" id="IPR007110">
    <property type="entry name" value="Ig-like_dom"/>
</dbReference>
<keyword evidence="12" id="KW-0808">Transferase</keyword>
<evidence type="ECO:0000256" key="1">
    <source>
        <dbReference type="ARBA" id="ARBA00022536"/>
    </source>
</evidence>
<dbReference type="FunFam" id="2.170.300.10:FF:000041">
    <property type="entry name" value="Tyrosine protein kinase receptor tie-1, putative"/>
    <property type="match status" value="1"/>
</dbReference>
<feature type="transmembrane region" description="Helical" evidence="7">
    <location>
        <begin position="930"/>
        <end position="956"/>
    </location>
</feature>
<evidence type="ECO:0000256" key="8">
    <source>
        <dbReference type="SAM" id="SignalP"/>
    </source>
</evidence>
<dbReference type="SMART" id="SM00181">
    <property type="entry name" value="EGF"/>
    <property type="match status" value="5"/>
</dbReference>
<dbReference type="EMBL" id="ABJB010708535">
    <property type="status" value="NOT_ANNOTATED_CDS"/>
    <property type="molecule type" value="Genomic_DNA"/>
</dbReference>
<feature type="domain" description="Fibronectin type-III" evidence="11">
    <location>
        <begin position="766"/>
        <end position="862"/>
    </location>
</feature>
<dbReference type="PANTHER" id="PTHR26391:SF18">
    <property type="entry name" value="PROTEIN KINASE RECEPTOR TIE-1, PUTATIVE-RELATED"/>
    <property type="match status" value="1"/>
</dbReference>
<evidence type="ECO:0000313" key="14">
    <source>
        <dbReference type="Proteomes" id="UP000001555"/>
    </source>
</evidence>
<evidence type="ECO:0000256" key="7">
    <source>
        <dbReference type="SAM" id="Phobius"/>
    </source>
</evidence>
<dbReference type="SMART" id="SM00409">
    <property type="entry name" value="IG"/>
    <property type="match status" value="2"/>
</dbReference>
<sequence length="1014" mass="109992">MAKCARTAAVSAFLWLLALCPHRTIAQFDGNLTLQSTFGQLSAARKSRSLIQCWSSDSPARISFDKPGGLPRYSQQLLQGDEAHVLLLPASAGASRAGLFTCQQAVGGIVTSAATLKLPPSGKAQILPVKAYVVAHTGDNVQLSVTKQLRRSEPLVWMLEGLELPDFGDRETVTLEDVEPADAGVYECFYRGQRKALLHAWIRLIVVGCPKGKFGPACQQDCPPCRNGGICHDTWGVCICPAGFAGPNCDTACGENRVGAQCERTCSPPGQLASARHGCAIHLFCKPDPLGCSCAPGFKGPHCSQACLPGRFGDNCSLSCHCWNGHENCGPDGHCHDGCAPGWTGEYCQEECSEDTFGPDCAYTCHCATNSTPPCNPISGACGTCEPGYRGPSCQEKCSPGTHGTNCSLSCECLHGEICHHADGTCFCTGRHRGRFCDQLAPKVLQSEESEVKLGESTLVSCTVEASPAPVVQLYYQESGKTLSKVSVEALGGDLYKATAPLSDTLKDGMQTFRCRARNEYGFDVGTVQVDVPPRQDRLRCKLTGYEIHLRKAEDSEDLAKVQNVEAEKQSVEFDKLEPDTLYRVNVYPVTSQGRVPFNSSVDATTEQGGPVADLTVAWVNSSEALVTWQSPKVRNGTPVEFKVKLHPRDVGGCGVTGLEDVFLVRYPQRPPRNVKVIWAGPRSLFLSWEPVPCQEMHGPLVFYECTFKFADETGNALVTNATDPNVTLHGLQPFRKYAMRVRAVNAFGSGPLSLPVMRTTTQDRKPEQFRVEQVTDTTVQLHWEEPREPNGVLMEYEVLVEGSDEDGPRPGAKATVLADNDRTATLEDLSPGQSYKALVRALTVAGPGPYAVSHFTTAPAEYFVVGDGLYYGGFFNAPLLPGTGYKAVVLAVFENSRGSEPVRLASKPLIFTTGEAPVRLDIRSVSVYLSLWILVPVAIALSLVVITTTVLVLLLRRQEFDVTLHDPVFDEPVMRADSSACSSDEEPPKPLADYEASPNVPRIDWQTFQSTYM</sequence>
<dbReference type="SMART" id="SM00060">
    <property type="entry name" value="FN3"/>
    <property type="match status" value="3"/>
</dbReference>
<dbReference type="EMBL" id="ABJB010800518">
    <property type="status" value="NOT_ANNOTATED_CDS"/>
    <property type="molecule type" value="Genomic_DNA"/>
</dbReference>
<name>B7P4G2_IXOSC</name>
<proteinExistence type="predicted"/>
<dbReference type="InterPro" id="IPR003599">
    <property type="entry name" value="Ig_sub"/>
</dbReference>
<accession>B7P4G2</accession>
<evidence type="ECO:0000256" key="4">
    <source>
        <dbReference type="ARBA" id="ARBA00023157"/>
    </source>
</evidence>
<keyword evidence="12" id="KW-0675">Receptor</keyword>
<reference evidence="13" key="2">
    <citation type="submission" date="2020-05" db="UniProtKB">
        <authorList>
            <consortium name="EnsemblMetazoa"/>
        </authorList>
    </citation>
    <scope>IDENTIFICATION</scope>
    <source>
        <strain evidence="13">wikel</strain>
    </source>
</reference>
<evidence type="ECO:0000256" key="3">
    <source>
        <dbReference type="ARBA" id="ARBA00022737"/>
    </source>
</evidence>
<dbReference type="GO" id="GO:0030154">
    <property type="term" value="P:cell differentiation"/>
    <property type="evidence" value="ECO:0007669"/>
    <property type="project" value="UniProtKB-ARBA"/>
</dbReference>
<dbReference type="InterPro" id="IPR013783">
    <property type="entry name" value="Ig-like_fold"/>
</dbReference>
<feature type="chain" id="PRO_5010825794" evidence="8">
    <location>
        <begin position="27"/>
        <end position="1014"/>
    </location>
</feature>
<dbReference type="Gene3D" id="2.10.25.10">
    <property type="entry name" value="Laminin"/>
    <property type="match status" value="1"/>
</dbReference>
<dbReference type="InterPro" id="IPR036116">
    <property type="entry name" value="FN3_sf"/>
</dbReference>
<dbReference type="EC" id="2.7.11.14" evidence="12"/>
<feature type="domain" description="Ig-like" evidence="10">
    <location>
        <begin position="442"/>
        <end position="531"/>
    </location>
</feature>
<dbReference type="InterPro" id="IPR003961">
    <property type="entry name" value="FN3_dom"/>
</dbReference>
<comment type="caution">
    <text evidence="5">Lacks conserved residue(s) required for the propagation of feature annotation.</text>
</comment>
<keyword evidence="1 5" id="KW-0245">EGF-like domain</keyword>
<keyword evidence="7" id="KW-0472">Membrane</keyword>
<dbReference type="GO" id="GO:0050254">
    <property type="term" value="F:rhodopsin kinase activity"/>
    <property type="evidence" value="ECO:0007669"/>
    <property type="project" value="UniProtKB-EC"/>
</dbReference>
<dbReference type="EMBL" id="DS635599">
    <property type="protein sequence ID" value="EEC01484.1"/>
    <property type="molecule type" value="Genomic_DNA"/>
</dbReference>
<dbReference type="InterPro" id="IPR002049">
    <property type="entry name" value="LE_dom"/>
</dbReference>
<feature type="disulfide bond" evidence="5">
    <location>
        <begin position="240"/>
        <end position="249"/>
    </location>
</feature>
<evidence type="ECO:0000313" key="12">
    <source>
        <dbReference type="EMBL" id="EEC01484.1"/>
    </source>
</evidence>
<keyword evidence="12" id="KW-0418">Kinase</keyword>
<dbReference type="CDD" id="cd00054">
    <property type="entry name" value="EGF_CA"/>
    <property type="match status" value="1"/>
</dbReference>
<evidence type="ECO:0000259" key="11">
    <source>
        <dbReference type="PROSITE" id="PS50853"/>
    </source>
</evidence>
<dbReference type="FunFam" id="2.60.40.10:FF:001891">
    <property type="entry name" value="Tyrosine protein kinase receptor tie-1, putative"/>
    <property type="match status" value="1"/>
</dbReference>
<keyword evidence="2 8" id="KW-0732">Signal</keyword>
<dbReference type="PROSITE" id="PS50853">
    <property type="entry name" value="FN3"/>
    <property type="match status" value="3"/>
</dbReference>
<dbReference type="OrthoDB" id="5969272at2759"/>
<reference evidence="12 14" key="1">
    <citation type="submission" date="2008-03" db="EMBL/GenBank/DDBJ databases">
        <title>Annotation of Ixodes scapularis.</title>
        <authorList>
            <consortium name="Ixodes scapularis Genome Project Consortium"/>
            <person name="Caler E."/>
            <person name="Hannick L.I."/>
            <person name="Bidwell S."/>
            <person name="Joardar V."/>
            <person name="Thiagarajan M."/>
            <person name="Amedeo P."/>
            <person name="Galinsky K.J."/>
            <person name="Schobel S."/>
            <person name="Inman J."/>
            <person name="Hostetler J."/>
            <person name="Miller J."/>
            <person name="Hammond M."/>
            <person name="Megy K."/>
            <person name="Lawson D."/>
            <person name="Kodira C."/>
            <person name="Sutton G."/>
            <person name="Meyer J."/>
            <person name="Hill C.A."/>
            <person name="Birren B."/>
            <person name="Nene V."/>
            <person name="Collins F."/>
            <person name="Alarcon-Chaidez F."/>
            <person name="Wikel S."/>
            <person name="Strausberg R."/>
        </authorList>
    </citation>
    <scope>NUCLEOTIDE SEQUENCE [LARGE SCALE GENOMIC DNA]</scope>
    <source>
        <strain evidence="14">Wikel</strain>
        <strain evidence="12">Wikel colony</strain>
    </source>
</reference>
<dbReference type="EnsemblMetazoa" id="ISCW015638-RA">
    <property type="protein sequence ID" value="ISCW015638-PA"/>
    <property type="gene ID" value="ISCW015638"/>
</dbReference>
<dbReference type="EMBL" id="ABJB010682015">
    <property type="status" value="NOT_ANNOTATED_CDS"/>
    <property type="molecule type" value="Genomic_DNA"/>
</dbReference>
<protein>
    <submittedName>
        <fullName evidence="12 13">Tyrosine protein kinase receptor tie-1, putative</fullName>
        <ecNumber evidence="12">2.7.10.1</ecNumber>
        <ecNumber evidence="12">2.7.11.14</ecNumber>
    </submittedName>
</protein>
<evidence type="ECO:0000313" key="13">
    <source>
        <dbReference type="EnsemblMetazoa" id="ISCW015638-PA"/>
    </source>
</evidence>
<dbReference type="SUPFAM" id="SSF48726">
    <property type="entry name" value="Immunoglobulin"/>
    <property type="match status" value="2"/>
</dbReference>